<dbReference type="Proteomes" id="UP001165135">
    <property type="component" value="Unassembled WGS sequence"/>
</dbReference>
<organism evidence="1 2">
    <name type="scientific">Actinoallomurus iriomotensis</name>
    <dbReference type="NCBI Taxonomy" id="478107"/>
    <lineage>
        <taxon>Bacteria</taxon>
        <taxon>Bacillati</taxon>
        <taxon>Actinomycetota</taxon>
        <taxon>Actinomycetes</taxon>
        <taxon>Streptosporangiales</taxon>
        <taxon>Thermomonosporaceae</taxon>
        <taxon>Actinoallomurus</taxon>
    </lineage>
</organism>
<reference evidence="1" key="1">
    <citation type="submission" date="2023-03" db="EMBL/GenBank/DDBJ databases">
        <title>Actinoallomurus iriomotensis NBRC 103681.</title>
        <authorList>
            <person name="Ichikawa N."/>
            <person name="Sato H."/>
            <person name="Tonouchi N."/>
        </authorList>
    </citation>
    <scope>NUCLEOTIDE SEQUENCE</scope>
    <source>
        <strain evidence="1">NBRC 103681</strain>
    </source>
</reference>
<proteinExistence type="predicted"/>
<dbReference type="EMBL" id="BSTJ01000003">
    <property type="protein sequence ID" value="GLY74446.1"/>
    <property type="molecule type" value="Genomic_DNA"/>
</dbReference>
<evidence type="ECO:0000313" key="2">
    <source>
        <dbReference type="Proteomes" id="UP001165135"/>
    </source>
</evidence>
<name>A0A9W6RE89_9ACTN</name>
<protein>
    <submittedName>
        <fullName evidence="1">Uncharacterized protein</fullName>
    </submittedName>
</protein>
<comment type="caution">
    <text evidence="1">The sequence shown here is derived from an EMBL/GenBank/DDBJ whole genome shotgun (WGS) entry which is preliminary data.</text>
</comment>
<dbReference type="AlphaFoldDB" id="A0A9W6RE89"/>
<gene>
    <name evidence="1" type="ORF">Airi01_027130</name>
</gene>
<evidence type="ECO:0000313" key="1">
    <source>
        <dbReference type="EMBL" id="GLY74446.1"/>
    </source>
</evidence>
<accession>A0A9W6RE89</accession>
<sequence>MGQEVTRAVLGDLAGAVEDVRVEHRTDPGPVRGQRQLPVGLDLLGDPGQLGRRVGVQPAQPGTETALLAPQPVQVVAYAGGRSGLDPG</sequence>